<reference evidence="10 12" key="2">
    <citation type="submission" date="2024-07" db="EMBL/GenBank/DDBJ databases">
        <authorList>
            <person name="Akdeniz Z."/>
        </authorList>
    </citation>
    <scope>NUCLEOTIDE SEQUENCE [LARGE SCALE GENOMIC DNA]</scope>
</reference>
<evidence type="ECO:0000313" key="10">
    <source>
        <dbReference type="EMBL" id="CAL6029382.1"/>
    </source>
</evidence>
<evidence type="ECO:0000256" key="7">
    <source>
        <dbReference type="SAM" id="MobiDB-lite"/>
    </source>
</evidence>
<proteinExistence type="inferred from homology"/>
<gene>
    <name evidence="8" type="ORF">HINF_LOCUS22277</name>
    <name evidence="9" type="ORF">HINF_LOCUS29409</name>
    <name evidence="10" type="ORF">HINF_LOCUS32266</name>
    <name evidence="11" type="ORF">HINF_LOCUS74063</name>
</gene>
<evidence type="ECO:0000256" key="3">
    <source>
        <dbReference type="ARBA" id="ARBA00022845"/>
    </source>
</evidence>
<dbReference type="EMBL" id="CAXDID020000109">
    <property type="protein sequence ID" value="CAL6029382.1"/>
    <property type="molecule type" value="Genomic_DNA"/>
</dbReference>
<dbReference type="GO" id="GO:0006417">
    <property type="term" value="P:regulation of translation"/>
    <property type="evidence" value="ECO:0007669"/>
    <property type="project" value="UniProtKB-KW"/>
</dbReference>
<keyword evidence="4 6" id="KW-0694">RNA-binding</keyword>
<dbReference type="EMBL" id="CAXDID020000620">
    <property type="protein sequence ID" value="CAL6106900.1"/>
    <property type="molecule type" value="Genomic_DNA"/>
</dbReference>
<dbReference type="SUPFAM" id="SSF55418">
    <property type="entry name" value="eIF4e-like"/>
    <property type="match status" value="1"/>
</dbReference>
<keyword evidence="2 6" id="KW-0396">Initiation factor</keyword>
<keyword evidence="3" id="KW-0810">Translation regulation</keyword>
<protein>
    <submittedName>
        <fullName evidence="9">Eukaryotic translation initiation factor 4E</fullName>
    </submittedName>
    <submittedName>
        <fullName evidence="10">Eukaryotic_translation initiation factor 4E</fullName>
    </submittedName>
</protein>
<evidence type="ECO:0000313" key="9">
    <source>
        <dbReference type="EMBL" id="CAI9941764.1"/>
    </source>
</evidence>
<dbReference type="PANTHER" id="PTHR11960:SF8">
    <property type="entry name" value="EUKARYOTIC TRANSLATION INITIATION FACTOR 4E1-RELATED"/>
    <property type="match status" value="1"/>
</dbReference>
<dbReference type="AlphaFoldDB" id="A0AA86PWG0"/>
<organism evidence="9">
    <name type="scientific">Hexamita inflata</name>
    <dbReference type="NCBI Taxonomy" id="28002"/>
    <lineage>
        <taxon>Eukaryota</taxon>
        <taxon>Metamonada</taxon>
        <taxon>Diplomonadida</taxon>
        <taxon>Hexamitidae</taxon>
        <taxon>Hexamitinae</taxon>
        <taxon>Hexamita</taxon>
    </lineage>
</organism>
<evidence type="ECO:0000256" key="2">
    <source>
        <dbReference type="ARBA" id="ARBA00022540"/>
    </source>
</evidence>
<accession>A0AA86PWG0</accession>
<keyword evidence="5 6" id="KW-0648">Protein biosynthesis</keyword>
<dbReference type="GO" id="GO:0016281">
    <property type="term" value="C:eukaryotic translation initiation factor 4F complex"/>
    <property type="evidence" value="ECO:0007669"/>
    <property type="project" value="TreeGrafter"/>
</dbReference>
<dbReference type="InterPro" id="IPR001040">
    <property type="entry name" value="TIF_eIF_4E"/>
</dbReference>
<evidence type="ECO:0000313" key="8">
    <source>
        <dbReference type="EMBL" id="CAI9934632.1"/>
    </source>
</evidence>
<dbReference type="EMBL" id="CATOUU010000577">
    <property type="protein sequence ID" value="CAI9934632.1"/>
    <property type="molecule type" value="Genomic_DNA"/>
</dbReference>
<dbReference type="GO" id="GO:0000340">
    <property type="term" value="F:RNA 7-methylguanosine cap binding"/>
    <property type="evidence" value="ECO:0007669"/>
    <property type="project" value="TreeGrafter"/>
</dbReference>
<feature type="region of interest" description="Disordered" evidence="7">
    <location>
        <begin position="150"/>
        <end position="191"/>
    </location>
</feature>
<dbReference type="EMBL" id="CATOUU010000695">
    <property type="protein sequence ID" value="CAI9941764.1"/>
    <property type="molecule type" value="Genomic_DNA"/>
</dbReference>
<dbReference type="GO" id="GO:0003743">
    <property type="term" value="F:translation initiation factor activity"/>
    <property type="evidence" value="ECO:0007669"/>
    <property type="project" value="UniProtKB-KW"/>
</dbReference>
<evidence type="ECO:0000313" key="12">
    <source>
        <dbReference type="Proteomes" id="UP001642409"/>
    </source>
</evidence>
<comment type="similarity">
    <text evidence="1 6">Belongs to the eukaryotic initiation factor 4E family.</text>
</comment>
<keyword evidence="12" id="KW-1185">Reference proteome</keyword>
<name>A0AA86PWG0_9EUKA</name>
<evidence type="ECO:0000256" key="1">
    <source>
        <dbReference type="ARBA" id="ARBA00009860"/>
    </source>
</evidence>
<dbReference type="Pfam" id="PF01652">
    <property type="entry name" value="IF4E"/>
    <property type="match status" value="1"/>
</dbReference>
<comment type="caution">
    <text evidence="9">The sequence shown here is derived from an EMBL/GenBank/DDBJ whole genome shotgun (WGS) entry which is preliminary data.</text>
</comment>
<reference evidence="9" key="1">
    <citation type="submission" date="2023-06" db="EMBL/GenBank/DDBJ databases">
        <authorList>
            <person name="Kurt Z."/>
        </authorList>
    </citation>
    <scope>NUCLEOTIDE SEQUENCE</scope>
</reference>
<evidence type="ECO:0000256" key="6">
    <source>
        <dbReference type="RuleBase" id="RU004374"/>
    </source>
</evidence>
<sequence length="191" mass="22860">MLKHEWRWQLLVKLIKNFTLSNFRESYLQIGTQTNDIETLLRLKNNFNPIRDLKNCNITLFKDSIQPVWEDPRNMKGATISLRTKLNEDIFDWFISYVLANEDDLNGCYVKVHPDYTIFQIWFANTQQQQLIEADLRKILDGEPDIRIETQKERKNGYATPRTRDTNTESNRSFDKSEKEYSQRRFTRGED</sequence>
<dbReference type="Gene3D" id="3.30.760.10">
    <property type="entry name" value="RNA Cap, Translation Initiation Factor Eif4e"/>
    <property type="match status" value="1"/>
</dbReference>
<dbReference type="InterPro" id="IPR023398">
    <property type="entry name" value="TIF_eIF4e-like"/>
</dbReference>
<evidence type="ECO:0000313" key="11">
    <source>
        <dbReference type="EMBL" id="CAL6106900.1"/>
    </source>
</evidence>
<dbReference type="PANTHER" id="PTHR11960">
    <property type="entry name" value="EUKARYOTIC TRANSLATION INITIATION FACTOR 4E RELATED"/>
    <property type="match status" value="1"/>
</dbReference>
<evidence type="ECO:0000256" key="4">
    <source>
        <dbReference type="ARBA" id="ARBA00022884"/>
    </source>
</evidence>
<dbReference type="Proteomes" id="UP001642409">
    <property type="component" value="Unassembled WGS sequence"/>
</dbReference>
<evidence type="ECO:0000256" key="5">
    <source>
        <dbReference type="ARBA" id="ARBA00022917"/>
    </source>
</evidence>